<dbReference type="GO" id="GO:0051382">
    <property type="term" value="P:kinetochore assembly"/>
    <property type="evidence" value="ECO:0007669"/>
    <property type="project" value="InterPro"/>
</dbReference>
<dbReference type="Gene3D" id="2.60.120.10">
    <property type="entry name" value="Jelly Rolls"/>
    <property type="match status" value="1"/>
</dbReference>
<proteinExistence type="inferred from homology"/>
<reference evidence="9 10" key="1">
    <citation type="submission" date="2024-01" db="EMBL/GenBank/DDBJ databases">
        <title>A draft genome for a cacao thread blight-causing isolate of Paramarasmius palmivorus.</title>
        <authorList>
            <person name="Baruah I.K."/>
            <person name="Bukari Y."/>
            <person name="Amoako-Attah I."/>
            <person name="Meinhardt L.W."/>
            <person name="Bailey B.A."/>
            <person name="Cohen S.P."/>
        </authorList>
    </citation>
    <scope>NUCLEOTIDE SEQUENCE [LARGE SCALE GENOMIC DNA]</scope>
    <source>
        <strain evidence="9 10">GH-12</strain>
    </source>
</reference>
<dbReference type="InterPro" id="IPR011051">
    <property type="entry name" value="RmlC_Cupin_sf"/>
</dbReference>
<evidence type="ECO:0000256" key="3">
    <source>
        <dbReference type="ARBA" id="ARBA00023125"/>
    </source>
</evidence>
<evidence type="ECO:0000259" key="8">
    <source>
        <dbReference type="Pfam" id="PF11699"/>
    </source>
</evidence>
<dbReference type="Pfam" id="PF11699">
    <property type="entry name" value="CENP-C_C"/>
    <property type="match status" value="1"/>
</dbReference>
<organism evidence="9 10">
    <name type="scientific">Paramarasmius palmivorus</name>
    <dbReference type="NCBI Taxonomy" id="297713"/>
    <lineage>
        <taxon>Eukaryota</taxon>
        <taxon>Fungi</taxon>
        <taxon>Dikarya</taxon>
        <taxon>Basidiomycota</taxon>
        <taxon>Agaricomycotina</taxon>
        <taxon>Agaricomycetes</taxon>
        <taxon>Agaricomycetidae</taxon>
        <taxon>Agaricales</taxon>
        <taxon>Marasmiineae</taxon>
        <taxon>Marasmiaceae</taxon>
        <taxon>Paramarasmius</taxon>
    </lineage>
</organism>
<dbReference type="FunFam" id="2.60.120.10:FF:000033">
    <property type="entry name" value="Centromere protein C 1"/>
    <property type="match status" value="1"/>
</dbReference>
<feature type="compositionally biased region" description="Low complexity" evidence="7">
    <location>
        <begin position="17"/>
        <end position="29"/>
    </location>
</feature>
<dbReference type="EMBL" id="JAYKXP010000003">
    <property type="protein sequence ID" value="KAK7060285.1"/>
    <property type="molecule type" value="Genomic_DNA"/>
</dbReference>
<gene>
    <name evidence="9" type="primary">MIF2_1</name>
    <name evidence="9" type="ORF">VNI00_001050</name>
</gene>
<dbReference type="GO" id="GO:0051315">
    <property type="term" value="P:attachment of mitotic spindle microtubules to kinetochore"/>
    <property type="evidence" value="ECO:0007669"/>
    <property type="project" value="TreeGrafter"/>
</dbReference>
<name>A0AAW0EAR3_9AGAR</name>
<protein>
    <recommendedName>
        <fullName evidence="6">CENP-C homolog</fullName>
    </recommendedName>
</protein>
<dbReference type="PANTHER" id="PTHR16684">
    <property type="entry name" value="CENTROMERE PROTEIN C"/>
    <property type="match status" value="1"/>
</dbReference>
<evidence type="ECO:0000256" key="2">
    <source>
        <dbReference type="ARBA" id="ARBA00010291"/>
    </source>
</evidence>
<dbReference type="GO" id="GO:0019237">
    <property type="term" value="F:centromeric DNA binding"/>
    <property type="evidence" value="ECO:0007669"/>
    <property type="project" value="InterPro"/>
</dbReference>
<dbReference type="Proteomes" id="UP001383192">
    <property type="component" value="Unassembled WGS sequence"/>
</dbReference>
<dbReference type="GO" id="GO:0051455">
    <property type="term" value="P:spindle attachment to meiosis I kinetochore"/>
    <property type="evidence" value="ECO:0007669"/>
    <property type="project" value="TreeGrafter"/>
</dbReference>
<keyword evidence="10" id="KW-1185">Reference proteome</keyword>
<evidence type="ECO:0000313" key="9">
    <source>
        <dbReference type="EMBL" id="KAK7060285.1"/>
    </source>
</evidence>
<keyword evidence="3" id="KW-0238">DNA-binding</keyword>
<evidence type="ECO:0000256" key="7">
    <source>
        <dbReference type="SAM" id="MobiDB-lite"/>
    </source>
</evidence>
<feature type="compositionally biased region" description="Polar residues" evidence="7">
    <location>
        <begin position="100"/>
        <end position="118"/>
    </location>
</feature>
<comment type="function">
    <text evidence="5">Component of the kinetochore, a multiprotein complex that assembles on centromeric DNA and attaches chromosomes to spindle microtubules, mediating chromosome segregation and sister chromatid segregation during meiosis and mitosis. Component of the inner kinetochore constitutive centromere-associated network (CCAN), which serves as a structural platform for outer kinetochore assembly.</text>
</comment>
<keyword evidence="4" id="KW-0539">Nucleus</keyword>
<dbReference type="PANTHER" id="PTHR16684:SF11">
    <property type="entry name" value="CENTROMERE PROTEIN C"/>
    <property type="match status" value="1"/>
</dbReference>
<dbReference type="CDD" id="cd06993">
    <property type="entry name" value="cupin_CENP-C_C"/>
    <property type="match status" value="1"/>
</dbReference>
<feature type="domain" description="Mif2/CENP-C cupin" evidence="8">
    <location>
        <begin position="204"/>
        <end position="287"/>
    </location>
</feature>
<accession>A0AAW0EAR3</accession>
<feature type="region of interest" description="Disordered" evidence="7">
    <location>
        <begin position="1"/>
        <end position="138"/>
    </location>
</feature>
<sequence>MNTNVPEPVIARPPSPAESTASSSTSVSTYTDAQSETTIVPAPESAENSDSSSRHSESSLKDSQYTIIPTSGLPTESETIPPPPPVQITSPGGRKRQLSSERVQNDTPSNSVTASSSRPGGLVPPSRAKHPKSTKSKTVVIQDVPDIVPSSSSSFTEEGWDDVTPQNAVVKMYKSEETHEINVVYTNKTTESRLSPPSGRDWSFCKLHGEGSFVASGRIHIPRGAVKEYKTTKDNTYVFFVIEGAVNVKIHETNFVLVQGGSFMVPRGNGYSIENISNRTAKLHFVQARELLAQEYEDPLRLGLASSSSTSSQQPRSARPSFLTSKVVILLSFLLEKLVKRLGKYRKVLQKVYVKCAMEVASRVKTGPKAYLAFFLLGFLIRGIGFRKSFVPNVRVIVGGAGGGGGARRD</sequence>
<evidence type="ECO:0000256" key="1">
    <source>
        <dbReference type="ARBA" id="ARBA00004123"/>
    </source>
</evidence>
<dbReference type="InterPro" id="IPR014710">
    <property type="entry name" value="RmlC-like_jellyroll"/>
</dbReference>
<comment type="caution">
    <text evidence="9">The sequence shown here is derived from an EMBL/GenBank/DDBJ whole genome shotgun (WGS) entry which is preliminary data.</text>
</comment>
<evidence type="ECO:0000256" key="5">
    <source>
        <dbReference type="ARBA" id="ARBA00057947"/>
    </source>
</evidence>
<comment type="similarity">
    <text evidence="2">Belongs to the CENP-C/MIF2 family.</text>
</comment>
<dbReference type="InterPro" id="IPR028386">
    <property type="entry name" value="CENP-C/Mif2/cnp3"/>
</dbReference>
<dbReference type="GO" id="GO:0005634">
    <property type="term" value="C:nucleus"/>
    <property type="evidence" value="ECO:0007669"/>
    <property type="project" value="UniProtKB-SubCell"/>
</dbReference>
<evidence type="ECO:0000256" key="6">
    <source>
        <dbReference type="ARBA" id="ARBA00075033"/>
    </source>
</evidence>
<feature type="compositionally biased region" description="Polar residues" evidence="7">
    <location>
        <begin position="61"/>
        <end position="73"/>
    </location>
</feature>
<dbReference type="SUPFAM" id="SSF51182">
    <property type="entry name" value="RmlC-like cupins"/>
    <property type="match status" value="1"/>
</dbReference>
<dbReference type="AlphaFoldDB" id="A0AAW0EAR3"/>
<evidence type="ECO:0000313" key="10">
    <source>
        <dbReference type="Proteomes" id="UP001383192"/>
    </source>
</evidence>
<dbReference type="InterPro" id="IPR025974">
    <property type="entry name" value="Mif2/CENP-C_cupin"/>
</dbReference>
<evidence type="ECO:0000256" key="4">
    <source>
        <dbReference type="ARBA" id="ARBA00023242"/>
    </source>
</evidence>
<dbReference type="GO" id="GO:0000776">
    <property type="term" value="C:kinetochore"/>
    <property type="evidence" value="ECO:0007669"/>
    <property type="project" value="InterPro"/>
</dbReference>
<comment type="subcellular location">
    <subcellularLocation>
        <location evidence="1">Nucleus</location>
    </subcellularLocation>
</comment>